<dbReference type="AlphaFoldDB" id="A0A974C8C6"/>
<protein>
    <submittedName>
        <fullName evidence="1">Uncharacterized protein</fullName>
    </submittedName>
</protein>
<evidence type="ECO:0000313" key="1">
    <source>
        <dbReference type="EMBL" id="OCT68545.1"/>
    </source>
</evidence>
<accession>A0A974C8C6</accession>
<dbReference type="EMBL" id="CM004480">
    <property type="protein sequence ID" value="OCT68545.1"/>
    <property type="molecule type" value="Genomic_DNA"/>
</dbReference>
<proteinExistence type="predicted"/>
<evidence type="ECO:0000313" key="2">
    <source>
        <dbReference type="Proteomes" id="UP000694892"/>
    </source>
</evidence>
<organism evidence="1 2">
    <name type="scientific">Xenopus laevis</name>
    <name type="common">African clawed frog</name>
    <dbReference type="NCBI Taxonomy" id="8355"/>
    <lineage>
        <taxon>Eukaryota</taxon>
        <taxon>Metazoa</taxon>
        <taxon>Chordata</taxon>
        <taxon>Craniata</taxon>
        <taxon>Vertebrata</taxon>
        <taxon>Euteleostomi</taxon>
        <taxon>Amphibia</taxon>
        <taxon>Batrachia</taxon>
        <taxon>Anura</taxon>
        <taxon>Pipoidea</taxon>
        <taxon>Pipidae</taxon>
        <taxon>Xenopodinae</taxon>
        <taxon>Xenopus</taxon>
        <taxon>Xenopus</taxon>
    </lineage>
</organism>
<name>A0A974C8C6_XENLA</name>
<gene>
    <name evidence="1" type="ORF">XELAEV_18039846mg</name>
</gene>
<reference evidence="2" key="1">
    <citation type="journal article" date="2016" name="Nature">
        <title>Genome evolution in the allotetraploid frog Xenopus laevis.</title>
        <authorList>
            <person name="Session A.M."/>
            <person name="Uno Y."/>
            <person name="Kwon T."/>
            <person name="Chapman J.A."/>
            <person name="Toyoda A."/>
            <person name="Takahashi S."/>
            <person name="Fukui A."/>
            <person name="Hikosaka A."/>
            <person name="Suzuki A."/>
            <person name="Kondo M."/>
            <person name="van Heeringen S.J."/>
            <person name="Quigley I."/>
            <person name="Heinz S."/>
            <person name="Ogino H."/>
            <person name="Ochi H."/>
            <person name="Hellsten U."/>
            <person name="Lyons J.B."/>
            <person name="Simakov O."/>
            <person name="Putnam N."/>
            <person name="Stites J."/>
            <person name="Kuroki Y."/>
            <person name="Tanaka T."/>
            <person name="Michiue T."/>
            <person name="Watanabe M."/>
            <person name="Bogdanovic O."/>
            <person name="Lister R."/>
            <person name="Georgiou G."/>
            <person name="Paranjpe S.S."/>
            <person name="van Kruijsbergen I."/>
            <person name="Shu S."/>
            <person name="Carlson J."/>
            <person name="Kinoshita T."/>
            <person name="Ohta Y."/>
            <person name="Mawaribuchi S."/>
            <person name="Jenkins J."/>
            <person name="Grimwood J."/>
            <person name="Schmutz J."/>
            <person name="Mitros T."/>
            <person name="Mozaffari S.V."/>
            <person name="Suzuki Y."/>
            <person name="Haramoto Y."/>
            <person name="Yamamoto T.S."/>
            <person name="Takagi C."/>
            <person name="Heald R."/>
            <person name="Miller K."/>
            <person name="Haudenschild C."/>
            <person name="Kitzman J."/>
            <person name="Nakayama T."/>
            <person name="Izutsu Y."/>
            <person name="Robert J."/>
            <person name="Fortriede J."/>
            <person name="Burns K."/>
            <person name="Lotay V."/>
            <person name="Karimi K."/>
            <person name="Yasuoka Y."/>
            <person name="Dichmann D.S."/>
            <person name="Flajnik M.F."/>
            <person name="Houston D.W."/>
            <person name="Shendure J."/>
            <person name="DuPasquier L."/>
            <person name="Vize P.D."/>
            <person name="Zorn A.M."/>
            <person name="Ito M."/>
            <person name="Marcotte E.M."/>
            <person name="Wallingford J.B."/>
            <person name="Ito Y."/>
            <person name="Asashima M."/>
            <person name="Ueno N."/>
            <person name="Matsuda Y."/>
            <person name="Veenstra G.J."/>
            <person name="Fujiyama A."/>
            <person name="Harland R.M."/>
            <person name="Taira M."/>
            <person name="Rokhsar D.S."/>
        </authorList>
    </citation>
    <scope>NUCLEOTIDE SEQUENCE [LARGE SCALE GENOMIC DNA]</scope>
    <source>
        <strain evidence="2">J</strain>
    </source>
</reference>
<dbReference type="Proteomes" id="UP000694892">
    <property type="component" value="Chromosome 8L"/>
</dbReference>
<sequence>MCKVIGEFKQKNVHPADISRIEKEAGLFTSHRTYSCRSLGTSSNQEQYGCFSNTRVNSPSYGSDRSLVRVM</sequence>